<dbReference type="Gene3D" id="2.40.30.40">
    <property type="entry name" value="Peptidase M42, domain 2"/>
    <property type="match status" value="1"/>
</dbReference>
<evidence type="ECO:0000256" key="1">
    <source>
        <dbReference type="ARBA" id="ARBA00006272"/>
    </source>
</evidence>
<dbReference type="Pfam" id="PF05343">
    <property type="entry name" value="Peptidase_M42"/>
    <property type="match status" value="1"/>
</dbReference>
<keyword evidence="4 8" id="KW-0479">Metal-binding</keyword>
<proteinExistence type="inferred from homology"/>
<feature type="binding site" evidence="8">
    <location>
        <position position="218"/>
    </location>
    <ligand>
        <name>Zn(2+)</name>
        <dbReference type="ChEBI" id="CHEBI:29105"/>
        <label>2</label>
    </ligand>
</feature>
<evidence type="ECO:0000313" key="9">
    <source>
        <dbReference type="EMBL" id="MWG36967.1"/>
    </source>
</evidence>
<evidence type="ECO:0000256" key="4">
    <source>
        <dbReference type="ARBA" id="ARBA00022723"/>
    </source>
</evidence>
<feature type="binding site" evidence="8">
    <location>
        <position position="187"/>
    </location>
    <ligand>
        <name>Zn(2+)</name>
        <dbReference type="ChEBI" id="CHEBI:29105"/>
        <label>1</label>
    </ligand>
</feature>
<keyword evidence="5 9" id="KW-0378">Hydrolase</keyword>
<dbReference type="Gene3D" id="3.40.630.10">
    <property type="entry name" value="Zn peptidases"/>
    <property type="match status" value="1"/>
</dbReference>
<dbReference type="PANTHER" id="PTHR32481:SF0">
    <property type="entry name" value="AMINOPEPTIDASE YPDE-RELATED"/>
    <property type="match status" value="1"/>
</dbReference>
<name>A0A6B0GU96_9EURY</name>
<gene>
    <name evidence="9" type="ORF">GQS65_21185</name>
</gene>
<dbReference type="GO" id="GO:0004177">
    <property type="term" value="F:aminopeptidase activity"/>
    <property type="evidence" value="ECO:0007669"/>
    <property type="project" value="UniProtKB-UniRule"/>
</dbReference>
<evidence type="ECO:0000313" key="10">
    <source>
        <dbReference type="Proteomes" id="UP000451471"/>
    </source>
</evidence>
<dbReference type="PIRSF" id="PIRSF001123">
    <property type="entry name" value="PepA_GA"/>
    <property type="match status" value="1"/>
</dbReference>
<keyword evidence="10" id="KW-1185">Reference proteome</keyword>
<dbReference type="GO" id="GO:0006508">
    <property type="term" value="P:proteolysis"/>
    <property type="evidence" value="ECO:0007669"/>
    <property type="project" value="UniProtKB-KW"/>
</dbReference>
<evidence type="ECO:0000256" key="8">
    <source>
        <dbReference type="PIRSR" id="PIRSR001123-2"/>
    </source>
</evidence>
<comment type="cofactor">
    <cofactor evidence="8">
        <name>a divalent metal cation</name>
        <dbReference type="ChEBI" id="CHEBI:60240"/>
    </cofactor>
    <text evidence="8">Binds 2 divalent metal cations per subunit.</text>
</comment>
<keyword evidence="2" id="KW-0031">Aminopeptidase</keyword>
<sequence length="359" mass="38792">MTRELPFDFELLRDLTAACGPVGYEDDVRTIVREELEASTDEVTSDAMGNVVGTVHGESDYSVVVAAHIDEWGWMVERITDDGFLELNMLGGTNPLTARSQRVTVRTRRGEHLTGIIGAVPPHMLGDDELDKRPTDPRQAVWDVEDVYVELGLDAAAVRDRVEPGDVVTLAQETIVMGDHVTGKAFDNRALVFAMLEAARRIEDPAVTVHFAATVQEEVGLRGAEALAVDLDPDLALALDIAIANDQPYFDDDPIVRAGAGTAIKVKDHTSLTNPKVTDRLRDLAEDRDIPHQLEIYSSGGTDAGAFQTANGATPVGAVLLPTRNIHSDTASAHVDDIAATTDLLTAFLETETGDDYVL</sequence>
<evidence type="ECO:0000256" key="2">
    <source>
        <dbReference type="ARBA" id="ARBA00022438"/>
    </source>
</evidence>
<evidence type="ECO:0000256" key="3">
    <source>
        <dbReference type="ARBA" id="ARBA00022670"/>
    </source>
</evidence>
<feature type="binding site" evidence="8">
    <location>
        <position position="68"/>
    </location>
    <ligand>
        <name>Zn(2+)</name>
        <dbReference type="ChEBI" id="CHEBI:29105"/>
        <label>1</label>
    </ligand>
</feature>
<evidence type="ECO:0000256" key="6">
    <source>
        <dbReference type="PIRNR" id="PIRNR001123"/>
    </source>
</evidence>
<dbReference type="Proteomes" id="UP000451471">
    <property type="component" value="Unassembled WGS sequence"/>
</dbReference>
<feature type="binding site" evidence="8">
    <location>
        <position position="187"/>
    </location>
    <ligand>
        <name>Zn(2+)</name>
        <dbReference type="ChEBI" id="CHEBI:29105"/>
        <label>2</label>
    </ligand>
</feature>
<dbReference type="SUPFAM" id="SSF53187">
    <property type="entry name" value="Zn-dependent exopeptidases"/>
    <property type="match status" value="1"/>
</dbReference>
<evidence type="ECO:0000256" key="7">
    <source>
        <dbReference type="PIRSR" id="PIRSR001123-1"/>
    </source>
</evidence>
<dbReference type="InterPro" id="IPR051464">
    <property type="entry name" value="Peptidase_M42_aminopept"/>
</dbReference>
<dbReference type="GO" id="GO:0046872">
    <property type="term" value="F:metal ion binding"/>
    <property type="evidence" value="ECO:0007669"/>
    <property type="project" value="UniProtKB-UniRule"/>
</dbReference>
<dbReference type="SUPFAM" id="SSF101821">
    <property type="entry name" value="Aminopeptidase/glucanase lid domain"/>
    <property type="match status" value="1"/>
</dbReference>
<organism evidence="9 10">
    <name type="scientific">Halomarina oriensis</name>
    <dbReference type="NCBI Taxonomy" id="671145"/>
    <lineage>
        <taxon>Archaea</taxon>
        <taxon>Methanobacteriati</taxon>
        <taxon>Methanobacteriota</taxon>
        <taxon>Stenosarchaea group</taxon>
        <taxon>Halobacteria</taxon>
        <taxon>Halobacteriales</taxon>
        <taxon>Natronomonadaceae</taxon>
        <taxon>Halomarina</taxon>
    </lineage>
</organism>
<dbReference type="InterPro" id="IPR023367">
    <property type="entry name" value="Peptidase_M42_dom2"/>
</dbReference>
<dbReference type="AlphaFoldDB" id="A0A6B0GU96"/>
<comment type="caution">
    <text evidence="9">The sequence shown here is derived from an EMBL/GenBank/DDBJ whole genome shotgun (WGS) entry which is preliminary data.</text>
</comment>
<dbReference type="InterPro" id="IPR008007">
    <property type="entry name" value="Peptidase_M42"/>
</dbReference>
<feature type="active site" description="Proton acceptor" evidence="7">
    <location>
        <position position="217"/>
    </location>
</feature>
<feature type="binding site" evidence="8">
    <location>
        <position position="327"/>
    </location>
    <ligand>
        <name>Zn(2+)</name>
        <dbReference type="ChEBI" id="CHEBI:29105"/>
        <label>2</label>
    </ligand>
</feature>
<dbReference type="RefSeq" id="WP_158206613.1">
    <property type="nucleotide sequence ID" value="NZ_WSZK01000048.1"/>
</dbReference>
<dbReference type="EMBL" id="WSZK01000048">
    <property type="protein sequence ID" value="MWG36967.1"/>
    <property type="molecule type" value="Genomic_DNA"/>
</dbReference>
<reference evidence="9 10" key="1">
    <citation type="submission" date="2019-12" db="EMBL/GenBank/DDBJ databases">
        <title>Halocatena pleomorpha gen. nov. sp. nov., an extremely halophilic archaeon of family Halobacteriaceae isolated from saltpan soil.</title>
        <authorList>
            <person name="Pal Y."/>
            <person name="Verma A."/>
            <person name="Krishnamurthi S."/>
            <person name="Kumar P."/>
        </authorList>
    </citation>
    <scope>NUCLEOTIDE SEQUENCE [LARGE SCALE GENOMIC DNA]</scope>
    <source>
        <strain evidence="9 10">JCM 16495</strain>
    </source>
</reference>
<keyword evidence="3" id="KW-0645">Protease</keyword>
<feature type="binding site" evidence="8">
    <location>
        <position position="240"/>
    </location>
    <ligand>
        <name>Zn(2+)</name>
        <dbReference type="ChEBI" id="CHEBI:29105"/>
        <label>1</label>
    </ligand>
</feature>
<evidence type="ECO:0000256" key="5">
    <source>
        <dbReference type="ARBA" id="ARBA00022801"/>
    </source>
</evidence>
<comment type="similarity">
    <text evidence="1 6">Belongs to the peptidase M42 family.</text>
</comment>
<accession>A0A6B0GU96</accession>
<dbReference type="PANTHER" id="PTHR32481">
    <property type="entry name" value="AMINOPEPTIDASE"/>
    <property type="match status" value="1"/>
</dbReference>
<protein>
    <submittedName>
        <fullName evidence="9">M20/M25/M40 family metallo-hydrolase</fullName>
    </submittedName>
</protein>
<dbReference type="OrthoDB" id="30642at2157"/>